<dbReference type="RefSeq" id="XP_020431217.1">
    <property type="nucleotide sequence ID" value="XM_020578753.1"/>
</dbReference>
<keyword evidence="1" id="KW-0723">Serine/threonine-protein kinase</keyword>
<reference evidence="9 10" key="1">
    <citation type="journal article" date="2011" name="Genome Res.">
        <title>Phylogeny-wide analysis of social amoeba genomes highlights ancient origins for complex intercellular communication.</title>
        <authorList>
            <person name="Heidel A.J."/>
            <person name="Lawal H.M."/>
            <person name="Felder M."/>
            <person name="Schilde C."/>
            <person name="Helps N.R."/>
            <person name="Tunggal B."/>
            <person name="Rivero F."/>
            <person name="John U."/>
            <person name="Schleicher M."/>
            <person name="Eichinger L."/>
            <person name="Platzer M."/>
            <person name="Noegel A.A."/>
            <person name="Schaap P."/>
            <person name="Gloeckner G."/>
        </authorList>
    </citation>
    <scope>NUCLEOTIDE SEQUENCE [LARGE SCALE GENOMIC DNA]</scope>
    <source>
        <strain evidence="10">ATCC 26659 / Pp 5 / PN500</strain>
    </source>
</reference>
<dbReference type="GO" id="GO:0004674">
    <property type="term" value="F:protein serine/threonine kinase activity"/>
    <property type="evidence" value="ECO:0007669"/>
    <property type="project" value="UniProtKB-KW"/>
</dbReference>
<feature type="compositionally biased region" description="Low complexity" evidence="7">
    <location>
        <begin position="399"/>
        <end position="426"/>
    </location>
</feature>
<dbReference type="SUPFAM" id="SSF56112">
    <property type="entry name" value="Protein kinase-like (PK-like)"/>
    <property type="match status" value="1"/>
</dbReference>
<proteinExistence type="predicted"/>
<dbReference type="InParanoid" id="D3BHB8"/>
<evidence type="ECO:0000256" key="4">
    <source>
        <dbReference type="ARBA" id="ARBA00022777"/>
    </source>
</evidence>
<evidence type="ECO:0000256" key="7">
    <source>
        <dbReference type="SAM" id="MobiDB-lite"/>
    </source>
</evidence>
<dbReference type="Gene3D" id="1.10.510.10">
    <property type="entry name" value="Transferase(Phosphotransferase) domain 1"/>
    <property type="match status" value="1"/>
</dbReference>
<evidence type="ECO:0000256" key="2">
    <source>
        <dbReference type="ARBA" id="ARBA00022679"/>
    </source>
</evidence>
<dbReference type="OMA" id="YEMTYGY"/>
<dbReference type="FunFam" id="3.30.200.20:FF:000131">
    <property type="entry name" value="Dual specificity protein kinase TTK"/>
    <property type="match status" value="1"/>
</dbReference>
<dbReference type="Gene3D" id="1.25.40.430">
    <property type="match status" value="1"/>
</dbReference>
<feature type="domain" description="Protein kinase" evidence="8">
    <location>
        <begin position="528"/>
        <end position="798"/>
    </location>
</feature>
<evidence type="ECO:0000256" key="1">
    <source>
        <dbReference type="ARBA" id="ARBA00022527"/>
    </source>
</evidence>
<feature type="region of interest" description="Disordered" evidence="7">
    <location>
        <begin position="194"/>
        <end position="246"/>
    </location>
</feature>
<dbReference type="AlphaFoldDB" id="D3BHB8"/>
<dbReference type="GO" id="GO:0004712">
    <property type="term" value="F:protein serine/threonine/tyrosine kinase activity"/>
    <property type="evidence" value="ECO:0007669"/>
    <property type="project" value="TreeGrafter"/>
</dbReference>
<evidence type="ECO:0000259" key="8">
    <source>
        <dbReference type="PROSITE" id="PS50011"/>
    </source>
</evidence>
<keyword evidence="2" id="KW-0808">Transferase</keyword>
<dbReference type="SMART" id="SM00220">
    <property type="entry name" value="S_TKc"/>
    <property type="match status" value="1"/>
</dbReference>
<dbReference type="STRING" id="670386.D3BHB8"/>
<evidence type="ECO:0000256" key="5">
    <source>
        <dbReference type="ARBA" id="ARBA00022840"/>
    </source>
</evidence>
<feature type="region of interest" description="Disordered" evidence="7">
    <location>
        <begin position="332"/>
        <end position="503"/>
    </location>
</feature>
<dbReference type="Pfam" id="PF00069">
    <property type="entry name" value="Pkinase"/>
    <property type="match status" value="1"/>
</dbReference>
<dbReference type="GO" id="GO:0033316">
    <property type="term" value="P:meiotic spindle assembly checkpoint signaling"/>
    <property type="evidence" value="ECO:0007669"/>
    <property type="project" value="TreeGrafter"/>
</dbReference>
<dbReference type="CDD" id="cd14131">
    <property type="entry name" value="PKc_Mps1"/>
    <property type="match status" value="1"/>
</dbReference>
<feature type="compositionally biased region" description="Low complexity" evidence="7">
    <location>
        <begin position="222"/>
        <end position="246"/>
    </location>
</feature>
<dbReference type="GO" id="GO:0000776">
    <property type="term" value="C:kinetochore"/>
    <property type="evidence" value="ECO:0007669"/>
    <property type="project" value="TreeGrafter"/>
</dbReference>
<evidence type="ECO:0000313" key="9">
    <source>
        <dbReference type="EMBL" id="EFA79095.1"/>
    </source>
</evidence>
<dbReference type="GO" id="GO:0007094">
    <property type="term" value="P:mitotic spindle assembly checkpoint signaling"/>
    <property type="evidence" value="ECO:0007669"/>
    <property type="project" value="TreeGrafter"/>
</dbReference>
<dbReference type="GeneID" id="31363400"/>
<dbReference type="PROSITE" id="PS50011">
    <property type="entry name" value="PROTEIN_KINASE_DOM"/>
    <property type="match status" value="1"/>
</dbReference>
<gene>
    <name evidence="9" type="primary">mps1</name>
    <name evidence="9" type="ORF">PPL_07920</name>
</gene>
<dbReference type="GO" id="GO:0034501">
    <property type="term" value="P:protein localization to kinetochore"/>
    <property type="evidence" value="ECO:0007669"/>
    <property type="project" value="TreeGrafter"/>
</dbReference>
<dbReference type="Proteomes" id="UP000001396">
    <property type="component" value="Unassembled WGS sequence"/>
</dbReference>
<evidence type="ECO:0000256" key="3">
    <source>
        <dbReference type="ARBA" id="ARBA00022741"/>
    </source>
</evidence>
<feature type="compositionally biased region" description="Polar residues" evidence="7">
    <location>
        <begin position="360"/>
        <end position="392"/>
    </location>
</feature>
<dbReference type="InterPro" id="IPR000719">
    <property type="entry name" value="Prot_kinase_dom"/>
</dbReference>
<feature type="binding site" evidence="6">
    <location>
        <position position="556"/>
    </location>
    <ligand>
        <name>ATP</name>
        <dbReference type="ChEBI" id="CHEBI:30616"/>
    </ligand>
</feature>
<dbReference type="FunCoup" id="D3BHB8">
    <property type="interactions" value="546"/>
</dbReference>
<dbReference type="InterPro" id="IPR017441">
    <property type="entry name" value="Protein_kinase_ATP_BS"/>
</dbReference>
<feature type="compositionally biased region" description="Polar residues" evidence="7">
    <location>
        <begin position="195"/>
        <end position="218"/>
    </location>
</feature>
<dbReference type="PANTHER" id="PTHR22974:SF21">
    <property type="entry name" value="DUAL SPECIFICITY PROTEIN KINASE TTK"/>
    <property type="match status" value="1"/>
</dbReference>
<dbReference type="InterPro" id="IPR027084">
    <property type="entry name" value="Mps1_cat"/>
</dbReference>
<sequence length="800" mass="90408">MQHQKQSNSTSGVDTLKTPMIKMPKQETTLSPITMAMREGDATQQNTTDPSWWAPIFLHELDAFNTKNPDTQKPNPDDVARLLYIFQRSHQMINHKEHENNPDLENIYSAYAGFQLRINEIEDAREILKFMKVHHIGLKRADFYTKLAYIEMLNKHFEKSRAKIQEGIDKDAQPLSDLHAFFTHIDKAEEKHLNKQQLRQSGAMTSPISPVVSDHTTPTPSPGTVDTATTPTSSPPISASSLHNNINNNSNMNININRVSGSVTLPESTNVPDLINQQQQHNNHQQQQQQQHYENVNKARLSTSSITANSISSGKSFSRTFRPLGLASRSQPIRVKVSGNGEDEETIEEKEKIDHEPLNTDDQMSDDSTPSNPLSPSNVTDPLNDLNISNESEQMDAESSPSNSPQSNYQQQQQQQQPAQPTFKPQPIRHPIHSIPKIQQIPKRNIAPKPTAPTPTPTTPTHNVTAIHQPMNQQPNNNHQNNNKQNHNNNHHNQNNNSNIDNEVIDPSRTFEIAKSWSETTIVNGKSYLKIEFIGKGGSGKVYKVLSQDLKIYALKYVCLKSGDNDIESQLNEIEMLKKLNRFDNIIKLIDNEVDLNQGHILLVLELGDIDLARLLHRHQLTSNVKGINENLLRIYWQQMLHSVHTIHEERIIHGDLKPANFVSVQGNLKLIDFGIAKAIQNDTTNIVRDSHVGTLNYISPEALIDTGGNDNSPKMKLGRASDIWSLGCILYEMTYGYSPFKQFTNLLTKYQAIVNPKHQITYPPHRNAALLDVLKRCLQRDPLARPTIPKLLEHPFLNS</sequence>
<dbReference type="Gene3D" id="3.30.200.20">
    <property type="entry name" value="Phosphorylase Kinase, domain 1"/>
    <property type="match status" value="1"/>
</dbReference>
<accession>D3BHB8</accession>
<keyword evidence="5 6" id="KW-0067">ATP-binding</keyword>
<evidence type="ECO:0000313" key="10">
    <source>
        <dbReference type="Proteomes" id="UP000001396"/>
    </source>
</evidence>
<dbReference type="InterPro" id="IPR011009">
    <property type="entry name" value="Kinase-like_dom_sf"/>
</dbReference>
<feature type="compositionally biased region" description="Low complexity" evidence="7">
    <location>
        <begin position="472"/>
        <end position="499"/>
    </location>
</feature>
<dbReference type="PANTHER" id="PTHR22974">
    <property type="entry name" value="MIXED LINEAGE PROTEIN KINASE"/>
    <property type="match status" value="1"/>
</dbReference>
<organism evidence="9 10">
    <name type="scientific">Heterostelium pallidum (strain ATCC 26659 / Pp 5 / PN500)</name>
    <name type="common">Cellular slime mold</name>
    <name type="synonym">Polysphondylium pallidum</name>
    <dbReference type="NCBI Taxonomy" id="670386"/>
    <lineage>
        <taxon>Eukaryota</taxon>
        <taxon>Amoebozoa</taxon>
        <taxon>Evosea</taxon>
        <taxon>Eumycetozoa</taxon>
        <taxon>Dictyostelia</taxon>
        <taxon>Acytosteliales</taxon>
        <taxon>Acytosteliaceae</taxon>
        <taxon>Heterostelium</taxon>
    </lineage>
</organism>
<keyword evidence="4 9" id="KW-0418">Kinase</keyword>
<dbReference type="EMBL" id="ADBJ01000036">
    <property type="protein sequence ID" value="EFA79095.1"/>
    <property type="molecule type" value="Genomic_DNA"/>
</dbReference>
<feature type="compositionally biased region" description="Basic and acidic residues" evidence="7">
    <location>
        <begin position="349"/>
        <end position="358"/>
    </location>
</feature>
<dbReference type="FunFam" id="1.10.510.10:FF:000224">
    <property type="entry name" value="serine/threonine-protein kinase mph1 isoform X1"/>
    <property type="match status" value="1"/>
</dbReference>
<keyword evidence="3 6" id="KW-0547">Nucleotide-binding</keyword>
<dbReference type="GO" id="GO:0007059">
    <property type="term" value="P:chromosome segregation"/>
    <property type="evidence" value="ECO:0007669"/>
    <property type="project" value="TreeGrafter"/>
</dbReference>
<keyword evidence="10" id="KW-1185">Reference proteome</keyword>
<name>D3BHB8_HETP5</name>
<dbReference type="GO" id="GO:0005634">
    <property type="term" value="C:nucleus"/>
    <property type="evidence" value="ECO:0007669"/>
    <property type="project" value="TreeGrafter"/>
</dbReference>
<dbReference type="GO" id="GO:0005524">
    <property type="term" value="F:ATP binding"/>
    <property type="evidence" value="ECO:0007669"/>
    <property type="project" value="UniProtKB-UniRule"/>
</dbReference>
<dbReference type="PROSITE" id="PS00107">
    <property type="entry name" value="PROTEIN_KINASE_ATP"/>
    <property type="match status" value="1"/>
</dbReference>
<comment type="caution">
    <text evidence="9">The sequence shown here is derived from an EMBL/GenBank/DDBJ whole genome shotgun (WGS) entry which is preliminary data.</text>
</comment>
<protein>
    <submittedName>
        <fullName evidence="9">TTK family protein kinase</fullName>
    </submittedName>
</protein>
<evidence type="ECO:0000256" key="6">
    <source>
        <dbReference type="PROSITE-ProRule" id="PRU10141"/>
    </source>
</evidence>